<dbReference type="InterPro" id="IPR029787">
    <property type="entry name" value="Nucleotide_cyclase"/>
</dbReference>
<keyword evidence="1" id="KW-0812">Transmembrane</keyword>
<dbReference type="Pfam" id="PF00990">
    <property type="entry name" value="GGDEF"/>
    <property type="match status" value="1"/>
</dbReference>
<feature type="domain" description="EAL" evidence="2">
    <location>
        <begin position="318"/>
        <end position="568"/>
    </location>
</feature>
<dbReference type="InterPro" id="IPR043128">
    <property type="entry name" value="Rev_trsase/Diguanyl_cyclase"/>
</dbReference>
<dbReference type="OrthoDB" id="8416215at2"/>
<organism evidence="5 6">
    <name type="scientific">Amphritea japonica ATCC BAA-1530</name>
    <dbReference type="NCBI Taxonomy" id="1278309"/>
    <lineage>
        <taxon>Bacteria</taxon>
        <taxon>Pseudomonadati</taxon>
        <taxon>Pseudomonadota</taxon>
        <taxon>Gammaproteobacteria</taxon>
        <taxon>Oceanospirillales</taxon>
        <taxon>Oceanospirillaceae</taxon>
        <taxon>Amphritea</taxon>
    </lineage>
</organism>
<dbReference type="PROSITE" id="PS50883">
    <property type="entry name" value="EAL"/>
    <property type="match status" value="1"/>
</dbReference>
<proteinExistence type="predicted"/>
<accession>A0A7R6SR18</accession>
<feature type="transmembrane region" description="Helical" evidence="1">
    <location>
        <begin position="12"/>
        <end position="32"/>
    </location>
</feature>
<protein>
    <submittedName>
        <fullName evidence="5">Signal transduction protein</fullName>
    </submittedName>
</protein>
<dbReference type="InterPro" id="IPR000160">
    <property type="entry name" value="GGDEF_dom"/>
</dbReference>
<evidence type="ECO:0000256" key="1">
    <source>
        <dbReference type="SAM" id="Phobius"/>
    </source>
</evidence>
<dbReference type="EMBL" id="AP014545">
    <property type="protein sequence ID" value="BBB24721.1"/>
    <property type="molecule type" value="Genomic_DNA"/>
</dbReference>
<dbReference type="CDD" id="cd01948">
    <property type="entry name" value="EAL"/>
    <property type="match status" value="1"/>
</dbReference>
<feature type="domain" description="GGDEF" evidence="4">
    <location>
        <begin position="165"/>
        <end position="309"/>
    </location>
</feature>
<dbReference type="RefSeq" id="WP_019621109.1">
    <property type="nucleotide sequence ID" value="NZ_AP014545.1"/>
</dbReference>
<dbReference type="Gene3D" id="3.20.20.450">
    <property type="entry name" value="EAL domain"/>
    <property type="match status" value="1"/>
</dbReference>
<reference evidence="5 6" key="1">
    <citation type="journal article" date="2008" name="Int. J. Syst. Evol. Microbiol.">
        <title>Amphritea japonica sp. nov. and Amphritea balenae sp. nov., isolated from the sediment adjacent to sperm whale carcasses off Kagoshima, Japan.</title>
        <authorList>
            <person name="Miyazaki M."/>
            <person name="Nogi Y."/>
            <person name="Fujiwara Y."/>
            <person name="Kawato M."/>
            <person name="Nagahama T."/>
            <person name="Kubokawa K."/>
            <person name="Horikoshi K."/>
        </authorList>
    </citation>
    <scope>NUCLEOTIDE SEQUENCE [LARGE SCALE GENOMIC DNA]</scope>
    <source>
        <strain evidence="5 6">ATCC BAA-1530</strain>
    </source>
</reference>
<dbReference type="Pfam" id="PF00672">
    <property type="entry name" value="HAMP"/>
    <property type="match status" value="1"/>
</dbReference>
<feature type="domain" description="HAMP" evidence="3">
    <location>
        <begin position="77"/>
        <end position="129"/>
    </location>
</feature>
<dbReference type="Gene3D" id="3.30.70.270">
    <property type="match status" value="1"/>
</dbReference>
<dbReference type="PANTHER" id="PTHR44757">
    <property type="entry name" value="DIGUANYLATE CYCLASE DGCP"/>
    <property type="match status" value="1"/>
</dbReference>
<name>A0A7R6SR18_9GAMM</name>
<dbReference type="GO" id="GO:0016020">
    <property type="term" value="C:membrane"/>
    <property type="evidence" value="ECO:0007669"/>
    <property type="project" value="InterPro"/>
</dbReference>
<dbReference type="NCBIfam" id="TIGR00254">
    <property type="entry name" value="GGDEF"/>
    <property type="match status" value="1"/>
</dbReference>
<dbReference type="SMART" id="SM00267">
    <property type="entry name" value="GGDEF"/>
    <property type="match status" value="1"/>
</dbReference>
<dbReference type="SUPFAM" id="SSF55073">
    <property type="entry name" value="Nucleotide cyclase"/>
    <property type="match status" value="1"/>
</dbReference>
<dbReference type="PANTHER" id="PTHR44757:SF2">
    <property type="entry name" value="BIOFILM ARCHITECTURE MAINTENANCE PROTEIN MBAA"/>
    <property type="match status" value="1"/>
</dbReference>
<dbReference type="GO" id="GO:0007165">
    <property type="term" value="P:signal transduction"/>
    <property type="evidence" value="ECO:0007669"/>
    <property type="project" value="InterPro"/>
</dbReference>
<dbReference type="SMART" id="SM00052">
    <property type="entry name" value="EAL"/>
    <property type="match status" value="1"/>
</dbReference>
<dbReference type="Gene3D" id="6.10.340.10">
    <property type="match status" value="1"/>
</dbReference>
<gene>
    <name evidence="5" type="ORF">AMJAP_0122</name>
</gene>
<dbReference type="InterPro" id="IPR035919">
    <property type="entry name" value="EAL_sf"/>
</dbReference>
<dbReference type="AlphaFoldDB" id="A0A7R6SR18"/>
<evidence type="ECO:0000259" key="2">
    <source>
        <dbReference type="PROSITE" id="PS50883"/>
    </source>
</evidence>
<dbReference type="CDD" id="cd01949">
    <property type="entry name" value="GGDEF"/>
    <property type="match status" value="1"/>
</dbReference>
<keyword evidence="6" id="KW-1185">Reference proteome</keyword>
<dbReference type="Proteomes" id="UP000595663">
    <property type="component" value="Chromosome"/>
</dbReference>
<dbReference type="KEGG" id="ajp:AMJAP_0122"/>
<dbReference type="PROSITE" id="PS50887">
    <property type="entry name" value="GGDEF"/>
    <property type="match status" value="1"/>
</dbReference>
<evidence type="ECO:0000313" key="6">
    <source>
        <dbReference type="Proteomes" id="UP000595663"/>
    </source>
</evidence>
<dbReference type="InterPro" id="IPR052155">
    <property type="entry name" value="Biofilm_reg_signaling"/>
</dbReference>
<sequence>MAGSLSLRISLIITLLSASVTAIMLAIALYLLSDLYNLSLTTPDKTLNDTSTTVGILTAAFILLLLPTFFLSRFLTQQLLKPLHQLTAKTRHYSLEGKPVSFELETDDEFSELGKALQDMQEHLSESHQQMELMAYRDPLTGLPNRSGLYQELRKLILWARKHESRIALLYIDLDHFKQVNDSLGHEQGDQILKEITQRLLLQVNQQISHRELPFPEDLLLSRPGGDEFAIMLPEIQRVEETEQLSQRIIDALQQPFSIDDKHFSLSCSIGITLYPDDANSAERMLKHADIAMYEAKRAGRNRASYFLPAMHRQVEERVAIQQGISIAIAENQLHIEYQPIVNLNNKKIIGAEALLRWHHPKRGRLGPETFIPIIEESDQIGPLTVWIIETVSAELKTLPDLGDTSKLSINISSAILNKPELTALVDEALKKVDAPNQRICLEITETSLMEDIDNTLPLLNQWKDAGYSIWMDDFGTGYSSLSYLARLPIDGVKIDRSFIRDLDNSKPVIETILALAKTMNLLTVSEGIEETYQQQELTNLGCGFGQGYLYSEPLRIEALQERLEQQAKREAHQLLQFKLPKDRL</sequence>
<evidence type="ECO:0000259" key="3">
    <source>
        <dbReference type="PROSITE" id="PS50885"/>
    </source>
</evidence>
<feature type="transmembrane region" description="Helical" evidence="1">
    <location>
        <begin position="52"/>
        <end position="71"/>
    </location>
</feature>
<evidence type="ECO:0000313" key="5">
    <source>
        <dbReference type="EMBL" id="BBB24721.1"/>
    </source>
</evidence>
<dbReference type="PROSITE" id="PS50885">
    <property type="entry name" value="HAMP"/>
    <property type="match status" value="1"/>
</dbReference>
<dbReference type="CDD" id="cd06225">
    <property type="entry name" value="HAMP"/>
    <property type="match status" value="1"/>
</dbReference>
<evidence type="ECO:0000259" key="4">
    <source>
        <dbReference type="PROSITE" id="PS50887"/>
    </source>
</evidence>
<dbReference type="SUPFAM" id="SSF141868">
    <property type="entry name" value="EAL domain-like"/>
    <property type="match status" value="1"/>
</dbReference>
<keyword evidence="1" id="KW-0472">Membrane</keyword>
<dbReference type="InterPro" id="IPR003660">
    <property type="entry name" value="HAMP_dom"/>
</dbReference>
<dbReference type="InterPro" id="IPR001633">
    <property type="entry name" value="EAL_dom"/>
</dbReference>
<dbReference type="Pfam" id="PF00563">
    <property type="entry name" value="EAL"/>
    <property type="match status" value="1"/>
</dbReference>
<keyword evidence="1" id="KW-1133">Transmembrane helix</keyword>
<dbReference type="SMART" id="SM00304">
    <property type="entry name" value="HAMP"/>
    <property type="match status" value="1"/>
</dbReference>